<protein>
    <submittedName>
        <fullName evidence="3">EBNA-1 nuclear protein</fullName>
    </submittedName>
</protein>
<accession>A0A163D467</accession>
<name>A0A163D467_9FLAO</name>
<dbReference type="Pfam" id="PF07755">
    <property type="entry name" value="DUF1611"/>
    <property type="match status" value="1"/>
</dbReference>
<proteinExistence type="predicted"/>
<dbReference type="PANTHER" id="PTHR40690">
    <property type="entry name" value="GLL3100 PROTEIN"/>
    <property type="match status" value="1"/>
</dbReference>
<organism evidence="3 4">
    <name type="scientific">Aquimarina aggregata</name>
    <dbReference type="NCBI Taxonomy" id="1642818"/>
    <lineage>
        <taxon>Bacteria</taxon>
        <taxon>Pseudomonadati</taxon>
        <taxon>Bacteroidota</taxon>
        <taxon>Flavobacteriia</taxon>
        <taxon>Flavobacteriales</taxon>
        <taxon>Flavobacteriaceae</taxon>
        <taxon>Aquimarina</taxon>
    </lineage>
</organism>
<dbReference type="Gene3D" id="3.40.50.720">
    <property type="entry name" value="NAD(P)-binding Rossmann-like Domain"/>
    <property type="match status" value="1"/>
</dbReference>
<dbReference type="EMBL" id="LQRT01000001">
    <property type="protein sequence ID" value="KZS42982.1"/>
    <property type="molecule type" value="Genomic_DNA"/>
</dbReference>
<evidence type="ECO:0000313" key="4">
    <source>
        <dbReference type="Proteomes" id="UP000076715"/>
    </source>
</evidence>
<dbReference type="SUPFAM" id="SSF52540">
    <property type="entry name" value="P-loop containing nucleoside triphosphate hydrolases"/>
    <property type="match status" value="1"/>
</dbReference>
<dbReference type="PIRSF" id="PIRSF026760">
    <property type="entry name" value="UCP026760"/>
    <property type="match status" value="1"/>
</dbReference>
<comment type="caution">
    <text evidence="3">The sequence shown here is derived from an EMBL/GenBank/DDBJ whole genome shotgun (WGS) entry which is preliminary data.</text>
</comment>
<sequence>MKTSAIVYCENEFGKLDGKVANGLVRHSEKYKIVGVIDSTKSGIDAGEYLDGIKNGIPIFHNFNKAIEVLDSVPEYFIYGIAPLESLLSDEEKKIVYTAIKTGMHIVNGLPEFLSDDEVCIHLSKKYNVSIFDVRKPPAKKNLHHFTGQIREIQIPVITVSGTDCAVGKRTTAIKLVEALKNEGLNAIFITTGQTGILQGSKYGIAIDVLSSGFATGEVENAILEALKEQPDIIVVEGQGALSHPAFTSSSAIIRGAMPKAIILQHPPKRRTRCDFPKIPMPTLESEIKMIEIFSGSKVIAITINHEDMNDQEVEHTTKIYEEKYQLPVTDVLKSDCSKLVEKLKEIFPDLIRVNPILCQPQE</sequence>
<dbReference type="Gene3D" id="3.40.50.300">
    <property type="entry name" value="P-loop containing nucleotide triphosphate hydrolases"/>
    <property type="match status" value="1"/>
</dbReference>
<dbReference type="RefSeq" id="WP_066308354.1">
    <property type="nucleotide sequence ID" value="NZ_LQRT01000001.1"/>
</dbReference>
<feature type="domain" description="D-glutamate N-acetyltransferase-like C-terminal" evidence="1">
    <location>
        <begin position="145"/>
        <end position="341"/>
    </location>
</feature>
<dbReference type="InterPro" id="IPR035086">
    <property type="entry name" value="DgcN-like_C"/>
</dbReference>
<dbReference type="InterPro" id="IPR027417">
    <property type="entry name" value="P-loop_NTPase"/>
</dbReference>
<feature type="domain" description="D-glutamate N-acetyltransferase-like N-terminal" evidence="2">
    <location>
        <begin position="40"/>
        <end position="137"/>
    </location>
</feature>
<evidence type="ECO:0000313" key="3">
    <source>
        <dbReference type="EMBL" id="KZS42982.1"/>
    </source>
</evidence>
<evidence type="ECO:0000259" key="2">
    <source>
        <dbReference type="Pfam" id="PF17396"/>
    </source>
</evidence>
<dbReference type="OrthoDB" id="9778498at2"/>
<evidence type="ECO:0000259" key="1">
    <source>
        <dbReference type="Pfam" id="PF07755"/>
    </source>
</evidence>
<dbReference type="InterPro" id="IPR035402">
    <property type="entry name" value="DgcN-like_N"/>
</dbReference>
<dbReference type="STRING" id="1642818.AWE51_16685"/>
<gene>
    <name evidence="3" type="ORF">AWE51_16685</name>
</gene>
<dbReference type="InterPro" id="IPR011669">
    <property type="entry name" value="DgcN-like"/>
</dbReference>
<reference evidence="3 4" key="1">
    <citation type="submission" date="2016-01" db="EMBL/GenBank/DDBJ databases">
        <title>The draft genome sequence of Aquimarina sp. RZW4-3-2.</title>
        <authorList>
            <person name="Wang Y."/>
        </authorList>
    </citation>
    <scope>NUCLEOTIDE SEQUENCE [LARGE SCALE GENOMIC DNA]</scope>
    <source>
        <strain evidence="3 4">RZW4-3-2</strain>
    </source>
</reference>
<dbReference type="PANTHER" id="PTHR40690:SF1">
    <property type="entry name" value="DUF1611 DOMAIN-CONTAINING PROTEIN"/>
    <property type="match status" value="1"/>
</dbReference>
<dbReference type="AlphaFoldDB" id="A0A163D467"/>
<dbReference type="Proteomes" id="UP000076715">
    <property type="component" value="Unassembled WGS sequence"/>
</dbReference>
<dbReference type="Pfam" id="PF17396">
    <property type="entry name" value="DUF1611_N"/>
    <property type="match status" value="1"/>
</dbReference>
<keyword evidence="4" id="KW-1185">Reference proteome</keyword>